<organism evidence="1 2">
    <name type="scientific">Gigaspora margarita</name>
    <dbReference type="NCBI Taxonomy" id="4874"/>
    <lineage>
        <taxon>Eukaryota</taxon>
        <taxon>Fungi</taxon>
        <taxon>Fungi incertae sedis</taxon>
        <taxon>Mucoromycota</taxon>
        <taxon>Glomeromycotina</taxon>
        <taxon>Glomeromycetes</taxon>
        <taxon>Diversisporales</taxon>
        <taxon>Gigasporaceae</taxon>
        <taxon>Gigaspora</taxon>
    </lineage>
</organism>
<dbReference type="EMBL" id="CAJVQB010003912">
    <property type="protein sequence ID" value="CAG8621400.1"/>
    <property type="molecule type" value="Genomic_DNA"/>
</dbReference>
<protein>
    <submittedName>
        <fullName evidence="1">35101_t:CDS:1</fullName>
    </submittedName>
</protein>
<comment type="caution">
    <text evidence="1">The sequence shown here is derived from an EMBL/GenBank/DDBJ whole genome shotgun (WGS) entry which is preliminary data.</text>
</comment>
<proteinExistence type="predicted"/>
<sequence length="318" mass="37861">MENSSQESLSDQDNIEWVSGGTVKTFKPPRSSNVNNYDYKLPVKAITFNKSTSFRLFSSGVGDMALLVRGTNREISVCLHKMKDEIVINVKEIEEFRIAKDRDQKFIVLRLKQNFDRTYLYHSEGYPYKENLVRLYKDPTNDLLTDLSCLNIKPDPFTKSGELYEIEKFIKKLMMETSQLNKATFNNNNWRNDWTPHNFRSIKNDNTYYSKEEELSMNSKGVLQPNLTLKTSNVTIVQRREIYITCIIPTQKRAVIYSCDGLLGHFQFYLKQRFGWKWDRMWYNNKGMWTLLNDEEEWKRAKRRVQYRRLPKLDVFLR</sequence>
<gene>
    <name evidence="1" type="ORF">GMARGA_LOCUS7862</name>
</gene>
<dbReference type="Proteomes" id="UP000789901">
    <property type="component" value="Unassembled WGS sequence"/>
</dbReference>
<keyword evidence="2" id="KW-1185">Reference proteome</keyword>
<reference evidence="1 2" key="1">
    <citation type="submission" date="2021-06" db="EMBL/GenBank/DDBJ databases">
        <authorList>
            <person name="Kallberg Y."/>
            <person name="Tangrot J."/>
            <person name="Rosling A."/>
        </authorList>
    </citation>
    <scope>NUCLEOTIDE SEQUENCE [LARGE SCALE GENOMIC DNA]</scope>
    <source>
        <strain evidence="1 2">120-4 pot B 10/14</strain>
    </source>
</reference>
<name>A0ABN7UN83_GIGMA</name>
<evidence type="ECO:0000313" key="2">
    <source>
        <dbReference type="Proteomes" id="UP000789901"/>
    </source>
</evidence>
<evidence type="ECO:0000313" key="1">
    <source>
        <dbReference type="EMBL" id="CAG8621400.1"/>
    </source>
</evidence>
<accession>A0ABN7UN83</accession>